<evidence type="ECO:0000256" key="1">
    <source>
        <dbReference type="ARBA" id="ARBA00004651"/>
    </source>
</evidence>
<dbReference type="PROSITE" id="PS50929">
    <property type="entry name" value="ABC_TM1F"/>
    <property type="match status" value="1"/>
</dbReference>
<accession>A0A143BKU4</accession>
<dbReference type="PANTHER" id="PTHR43394">
    <property type="entry name" value="ATP-DEPENDENT PERMEASE MDL1, MITOCHONDRIAL"/>
    <property type="match status" value="1"/>
</dbReference>
<evidence type="ECO:0000256" key="10">
    <source>
        <dbReference type="SAM" id="Phobius"/>
    </source>
</evidence>
<dbReference type="InterPro" id="IPR011527">
    <property type="entry name" value="ABC1_TM_dom"/>
</dbReference>
<dbReference type="PROSITE" id="PS00211">
    <property type="entry name" value="ABC_TRANSPORTER_1"/>
    <property type="match status" value="1"/>
</dbReference>
<keyword evidence="2" id="KW-0813">Transport</keyword>
<feature type="transmembrane region" description="Helical" evidence="10">
    <location>
        <begin position="259"/>
        <end position="279"/>
    </location>
</feature>
<keyword evidence="5" id="KW-0547">Nucleotide-binding</keyword>
<evidence type="ECO:0000256" key="7">
    <source>
        <dbReference type="ARBA" id="ARBA00022989"/>
    </source>
</evidence>
<keyword evidence="8 10" id="KW-0472">Membrane</keyword>
<dbReference type="GO" id="GO:0005886">
    <property type="term" value="C:plasma membrane"/>
    <property type="evidence" value="ECO:0007669"/>
    <property type="project" value="UniProtKB-SubCell"/>
</dbReference>
<dbReference type="SUPFAM" id="SSF90123">
    <property type="entry name" value="ABC transporter transmembrane region"/>
    <property type="match status" value="1"/>
</dbReference>
<evidence type="ECO:0000259" key="12">
    <source>
        <dbReference type="PROSITE" id="PS50929"/>
    </source>
</evidence>
<dbReference type="InterPro" id="IPR017871">
    <property type="entry name" value="ABC_transporter-like_CS"/>
</dbReference>
<keyword evidence="7 10" id="KW-1133">Transmembrane helix</keyword>
<feature type="transmembrane region" description="Helical" evidence="10">
    <location>
        <begin position="178"/>
        <end position="196"/>
    </location>
</feature>
<evidence type="ECO:0000259" key="11">
    <source>
        <dbReference type="PROSITE" id="PS50893"/>
    </source>
</evidence>
<reference evidence="13 14" key="2">
    <citation type="journal article" date="2016" name="Environ. Microbiol. Rep.">
        <title>Metagenomic evidence for the presence of phototrophic Gemmatimonadetes bacteria in diverse environments.</title>
        <authorList>
            <person name="Zeng Y."/>
            <person name="Baumbach J."/>
            <person name="Barbosa E.G."/>
            <person name="Azevedo V."/>
            <person name="Zhang C."/>
            <person name="Koblizek M."/>
        </authorList>
    </citation>
    <scope>NUCLEOTIDE SEQUENCE [LARGE SCALE GENOMIC DNA]</scope>
    <source>
        <strain evidence="13 14">AP64</strain>
    </source>
</reference>
<dbReference type="CDD" id="cd18544">
    <property type="entry name" value="ABC_6TM_TmrA_like"/>
    <property type="match status" value="1"/>
</dbReference>
<name>A0A143BKU4_9BACT</name>
<dbReference type="Proteomes" id="UP000076404">
    <property type="component" value="Chromosome"/>
</dbReference>
<dbReference type="SMART" id="SM00382">
    <property type="entry name" value="AAA"/>
    <property type="match status" value="1"/>
</dbReference>
<dbReference type="Gene3D" id="1.20.1560.10">
    <property type="entry name" value="ABC transporter type 1, transmembrane domain"/>
    <property type="match status" value="1"/>
</dbReference>
<dbReference type="eggNOG" id="COG1132">
    <property type="taxonomic scope" value="Bacteria"/>
</dbReference>
<protein>
    <recommendedName>
        <fullName evidence="15">Antibiotic ABC transporter ATP-binding protein</fullName>
    </recommendedName>
</protein>
<dbReference type="InterPro" id="IPR027417">
    <property type="entry name" value="P-loop_NTPase"/>
</dbReference>
<gene>
    <name evidence="13" type="ORF">GEMMAAP_11350</name>
</gene>
<dbReference type="STRING" id="1379270.GEMMAAP_11350"/>
<feature type="transmembrane region" description="Helical" evidence="10">
    <location>
        <begin position="74"/>
        <end position="103"/>
    </location>
</feature>
<dbReference type="KEGG" id="gph:GEMMAAP_11350"/>
<evidence type="ECO:0008006" key="15">
    <source>
        <dbReference type="Google" id="ProtNLM"/>
    </source>
</evidence>
<dbReference type="PANTHER" id="PTHR43394:SF1">
    <property type="entry name" value="ATP-BINDING CASSETTE SUB-FAMILY B MEMBER 10, MITOCHONDRIAL"/>
    <property type="match status" value="1"/>
</dbReference>
<dbReference type="InterPro" id="IPR036640">
    <property type="entry name" value="ABC1_TM_sf"/>
</dbReference>
<sequence length="650" mass="70071">MAAAVRSAPPDDDALSKAYDARLVRRLLSYVRPYAWVVVAALVCIALAAGMQLAGPLLTRWVIDVALPARNPALVGQVALAFAGMLVAQFGAAYGETLLTALLGQRVMRDLRAELFARLQQLPVAYFDRTPVGRLVTRVTSDVEALNELFTSGVVSGLGDLFTLVAIGVVMLVVDWRLALAAFAVIPFVLLASRLFQRYVRSSYRDIRTRVAQLNAYLGERLAGIRLIQLFGRELSEVRRFGGLNTAHLDAQLKSITVYALYFPVIEFLTTLALASLLVTAGYEVAGGALTVGTVAAFLQLVRRFFQPLQDLSEKYNILQAAMAASERIFGLLDLAPAPGLESSPDREHQVERLRRAGVTVTFESVWFAYGADGGVTEDGGRDALVKSSSQSDAQPLPHPPAEPRWVLKGVSFSVSPGQFLALVGHTGAGKSTIVNLLLRFYEPQRGRILVNGEDIRTIPVDVLRSVVGYVQQDIFLFAGDVGANIRLSTTLSDEALRLAAARVGAERVIDRLPGGWHHELGERGGGVSVGERQLLAFARAIAADPSLLILDEATSAVDSHIEAEIQQGVAALMGGRTTIAIAHRLSTIVHADEILVLHHGEVVERGTHQQLLGAGGTYERLFRLQAGGDGEREFHSAVDTRLPTDAAVG</sequence>
<dbReference type="InterPro" id="IPR039421">
    <property type="entry name" value="Type_1_exporter"/>
</dbReference>
<dbReference type="Gene3D" id="3.40.50.300">
    <property type="entry name" value="P-loop containing nucleotide triphosphate hydrolases"/>
    <property type="match status" value="1"/>
</dbReference>
<dbReference type="EMBL" id="CP011454">
    <property type="protein sequence ID" value="AMW05243.1"/>
    <property type="molecule type" value="Genomic_DNA"/>
</dbReference>
<dbReference type="RefSeq" id="WP_053334120.1">
    <property type="nucleotide sequence ID" value="NZ_CP011454.1"/>
</dbReference>
<dbReference type="AlphaFoldDB" id="A0A143BKU4"/>
<evidence type="ECO:0000313" key="13">
    <source>
        <dbReference type="EMBL" id="AMW05243.1"/>
    </source>
</evidence>
<reference evidence="13 14" key="1">
    <citation type="journal article" date="2014" name="Proc. Natl. Acad. Sci. U.S.A.">
        <title>Functional type 2 photosynthetic reaction centers found in the rare bacterial phylum Gemmatimonadetes.</title>
        <authorList>
            <person name="Zeng Y."/>
            <person name="Feng F."/>
            <person name="Medova H."/>
            <person name="Dean J."/>
            <person name="Koblizek M."/>
        </authorList>
    </citation>
    <scope>NUCLEOTIDE SEQUENCE [LARGE SCALE GENOMIC DNA]</scope>
    <source>
        <strain evidence="13 14">AP64</strain>
    </source>
</reference>
<evidence type="ECO:0000256" key="6">
    <source>
        <dbReference type="ARBA" id="ARBA00022840"/>
    </source>
</evidence>
<dbReference type="GO" id="GO:0016887">
    <property type="term" value="F:ATP hydrolysis activity"/>
    <property type="evidence" value="ECO:0007669"/>
    <property type="project" value="InterPro"/>
</dbReference>
<evidence type="ECO:0000256" key="8">
    <source>
        <dbReference type="ARBA" id="ARBA00023136"/>
    </source>
</evidence>
<keyword evidence="3" id="KW-1003">Cell membrane</keyword>
<evidence type="ECO:0000256" key="2">
    <source>
        <dbReference type="ARBA" id="ARBA00022448"/>
    </source>
</evidence>
<comment type="subcellular location">
    <subcellularLocation>
        <location evidence="1">Cell membrane</location>
        <topology evidence="1">Multi-pass membrane protein</topology>
    </subcellularLocation>
</comment>
<dbReference type="SUPFAM" id="SSF52540">
    <property type="entry name" value="P-loop containing nucleoside triphosphate hydrolases"/>
    <property type="match status" value="1"/>
</dbReference>
<organism evidence="13 14">
    <name type="scientific">Gemmatimonas phototrophica</name>
    <dbReference type="NCBI Taxonomy" id="1379270"/>
    <lineage>
        <taxon>Bacteria</taxon>
        <taxon>Pseudomonadati</taxon>
        <taxon>Gemmatimonadota</taxon>
        <taxon>Gemmatimonadia</taxon>
        <taxon>Gemmatimonadales</taxon>
        <taxon>Gemmatimonadaceae</taxon>
        <taxon>Gemmatimonas</taxon>
    </lineage>
</organism>
<keyword evidence="14" id="KW-1185">Reference proteome</keyword>
<dbReference type="Pfam" id="PF00005">
    <property type="entry name" value="ABC_tran"/>
    <property type="match status" value="1"/>
</dbReference>
<dbReference type="GO" id="GO:0015421">
    <property type="term" value="F:ABC-type oligopeptide transporter activity"/>
    <property type="evidence" value="ECO:0007669"/>
    <property type="project" value="TreeGrafter"/>
</dbReference>
<feature type="transmembrane region" description="Helical" evidence="10">
    <location>
        <begin position="149"/>
        <end position="172"/>
    </location>
</feature>
<evidence type="ECO:0000256" key="3">
    <source>
        <dbReference type="ARBA" id="ARBA00022475"/>
    </source>
</evidence>
<feature type="region of interest" description="Disordered" evidence="9">
    <location>
        <begin position="381"/>
        <end position="401"/>
    </location>
</feature>
<proteinExistence type="predicted"/>
<feature type="domain" description="ABC transporter" evidence="11">
    <location>
        <begin position="386"/>
        <end position="625"/>
    </location>
</feature>
<evidence type="ECO:0000313" key="14">
    <source>
        <dbReference type="Proteomes" id="UP000076404"/>
    </source>
</evidence>
<evidence type="ECO:0000256" key="5">
    <source>
        <dbReference type="ARBA" id="ARBA00022741"/>
    </source>
</evidence>
<dbReference type="InterPro" id="IPR003593">
    <property type="entry name" value="AAA+_ATPase"/>
</dbReference>
<dbReference type="GO" id="GO:0005524">
    <property type="term" value="F:ATP binding"/>
    <property type="evidence" value="ECO:0007669"/>
    <property type="project" value="UniProtKB-KW"/>
</dbReference>
<keyword evidence="4 10" id="KW-0812">Transmembrane</keyword>
<evidence type="ECO:0000256" key="9">
    <source>
        <dbReference type="SAM" id="MobiDB-lite"/>
    </source>
</evidence>
<dbReference type="FunFam" id="3.40.50.300:FF:000221">
    <property type="entry name" value="Multidrug ABC transporter ATP-binding protein"/>
    <property type="match status" value="1"/>
</dbReference>
<dbReference type="Pfam" id="PF00664">
    <property type="entry name" value="ABC_membrane"/>
    <property type="match status" value="1"/>
</dbReference>
<evidence type="ECO:0000256" key="4">
    <source>
        <dbReference type="ARBA" id="ARBA00022692"/>
    </source>
</evidence>
<feature type="transmembrane region" description="Helical" evidence="10">
    <location>
        <begin position="34"/>
        <end position="54"/>
    </location>
</feature>
<keyword evidence="6" id="KW-0067">ATP-binding</keyword>
<dbReference type="OrthoDB" id="9762778at2"/>
<feature type="domain" description="ABC transmembrane type-1" evidence="12">
    <location>
        <begin position="39"/>
        <end position="321"/>
    </location>
</feature>
<dbReference type="InterPro" id="IPR003439">
    <property type="entry name" value="ABC_transporter-like_ATP-bd"/>
</dbReference>
<dbReference type="PROSITE" id="PS50893">
    <property type="entry name" value="ABC_TRANSPORTER_2"/>
    <property type="match status" value="1"/>
</dbReference>